<evidence type="ECO:0008006" key="4">
    <source>
        <dbReference type="Google" id="ProtNLM"/>
    </source>
</evidence>
<feature type="transmembrane region" description="Helical" evidence="1">
    <location>
        <begin position="183"/>
        <end position="205"/>
    </location>
</feature>
<dbReference type="EMBL" id="JAXOVW010000218">
    <property type="protein sequence ID" value="MDZ5610715.1"/>
    <property type="molecule type" value="Genomic_DNA"/>
</dbReference>
<gene>
    <name evidence="2" type="ORF">U2I54_27920</name>
</gene>
<comment type="caution">
    <text evidence="2">The sequence shown here is derived from an EMBL/GenBank/DDBJ whole genome shotgun (WGS) entry which is preliminary data.</text>
</comment>
<feature type="transmembrane region" description="Helical" evidence="1">
    <location>
        <begin position="217"/>
        <end position="243"/>
    </location>
</feature>
<evidence type="ECO:0000313" key="2">
    <source>
        <dbReference type="EMBL" id="MDZ5610715.1"/>
    </source>
</evidence>
<evidence type="ECO:0000256" key="1">
    <source>
        <dbReference type="SAM" id="Phobius"/>
    </source>
</evidence>
<keyword evidence="1" id="KW-0812">Transmembrane</keyword>
<evidence type="ECO:0000313" key="3">
    <source>
        <dbReference type="Proteomes" id="UP001291930"/>
    </source>
</evidence>
<feature type="transmembrane region" description="Helical" evidence="1">
    <location>
        <begin position="141"/>
        <end position="163"/>
    </location>
</feature>
<name>A0ABU5K4S4_9BACI</name>
<accession>A0ABU5K4S4</accession>
<dbReference type="Proteomes" id="UP001291930">
    <property type="component" value="Unassembled WGS sequence"/>
</dbReference>
<feature type="transmembrane region" description="Helical" evidence="1">
    <location>
        <begin position="100"/>
        <end position="121"/>
    </location>
</feature>
<organism evidence="2 3">
    <name type="scientific">Bacillus bingmayongensis</name>
    <dbReference type="NCBI Taxonomy" id="1150157"/>
    <lineage>
        <taxon>Bacteria</taxon>
        <taxon>Bacillati</taxon>
        <taxon>Bacillota</taxon>
        <taxon>Bacilli</taxon>
        <taxon>Bacillales</taxon>
        <taxon>Bacillaceae</taxon>
        <taxon>Bacillus</taxon>
    </lineage>
</organism>
<feature type="transmembrane region" description="Helical" evidence="1">
    <location>
        <begin position="249"/>
        <end position="269"/>
    </location>
</feature>
<sequence length="292" mass="33473">MVTTSVILDDTEFILPEIAAMGIAMWAYRDPNWLRDPLNICLAPTITAIIGFSANQLPFYYLGKIGFTLIIMMLFLRIIQSNFAPSLATGLLPLITNAQHWTIILLIFILTFILMLITIAFRLNKGLIRNRHIDPEYTIFFLFLIFLWMGICWFIGFGTLAIIPPIVVVVYESIQKPEYSGKIALKQAFALVISSSIGTLLYVILDSWIQVTILNMVLMLFLSRIINIRMPAIFAFPLLPFILPYEFVIKLPEATLFTCIFMFVSVTLYKKYDTLKRINNNKHAKHSEEITM</sequence>
<protein>
    <recommendedName>
        <fullName evidence="4">HPP family protein</fullName>
    </recommendedName>
</protein>
<proteinExistence type="predicted"/>
<feature type="transmembrane region" description="Helical" evidence="1">
    <location>
        <begin position="61"/>
        <end position="80"/>
    </location>
</feature>
<keyword evidence="1" id="KW-0472">Membrane</keyword>
<keyword evidence="1" id="KW-1133">Transmembrane helix</keyword>
<keyword evidence="3" id="KW-1185">Reference proteome</keyword>
<dbReference type="RefSeq" id="WP_374219879.1">
    <property type="nucleotide sequence ID" value="NZ_JAXOVW010000218.1"/>
</dbReference>
<reference evidence="3" key="1">
    <citation type="submission" date="2023-11" db="EMBL/GenBank/DDBJ databases">
        <title>Genome Sequence of Bacillus pseudomycoides stain BUPM19.</title>
        <authorList>
            <person name="Farhat A."/>
        </authorList>
    </citation>
    <scope>NUCLEOTIDE SEQUENCE [LARGE SCALE GENOMIC DNA]</scope>
    <source>
        <strain evidence="3">BUPM19</strain>
    </source>
</reference>